<proteinExistence type="predicted"/>
<gene>
    <name evidence="2" type="ORF">RM533_11160</name>
</gene>
<dbReference type="EMBL" id="JAVRHS010000010">
    <property type="protein sequence ID" value="MDT0576734.1"/>
    <property type="molecule type" value="Genomic_DNA"/>
</dbReference>
<organism evidence="2 3">
    <name type="scientific">Croceicoccus esteveae</name>
    <dbReference type="NCBI Taxonomy" id="3075597"/>
    <lineage>
        <taxon>Bacteria</taxon>
        <taxon>Pseudomonadati</taxon>
        <taxon>Pseudomonadota</taxon>
        <taxon>Alphaproteobacteria</taxon>
        <taxon>Sphingomonadales</taxon>
        <taxon>Erythrobacteraceae</taxon>
        <taxon>Croceicoccus</taxon>
    </lineage>
</organism>
<dbReference type="RefSeq" id="WP_311341310.1">
    <property type="nucleotide sequence ID" value="NZ_JAVRHS010000010.1"/>
</dbReference>
<evidence type="ECO:0000313" key="2">
    <source>
        <dbReference type="EMBL" id="MDT0576734.1"/>
    </source>
</evidence>
<evidence type="ECO:0000313" key="3">
    <source>
        <dbReference type="Proteomes" id="UP001259803"/>
    </source>
</evidence>
<name>A0ABU2ZMC9_9SPHN</name>
<dbReference type="Proteomes" id="UP001259803">
    <property type="component" value="Unassembled WGS sequence"/>
</dbReference>
<feature type="compositionally biased region" description="Basic and acidic residues" evidence="1">
    <location>
        <begin position="1"/>
        <end position="15"/>
    </location>
</feature>
<keyword evidence="3" id="KW-1185">Reference proteome</keyword>
<evidence type="ECO:0000256" key="1">
    <source>
        <dbReference type="SAM" id="MobiDB-lite"/>
    </source>
</evidence>
<comment type="caution">
    <text evidence="2">The sequence shown here is derived from an EMBL/GenBank/DDBJ whole genome shotgun (WGS) entry which is preliminary data.</text>
</comment>
<protein>
    <submittedName>
        <fullName evidence="2">Uncharacterized protein</fullName>
    </submittedName>
</protein>
<reference evidence="2 3" key="1">
    <citation type="submission" date="2023-09" db="EMBL/GenBank/DDBJ databases">
        <authorList>
            <person name="Rey-Velasco X."/>
        </authorList>
    </citation>
    <scope>NUCLEOTIDE SEQUENCE [LARGE SCALE GENOMIC DNA]</scope>
    <source>
        <strain evidence="2 3">F390</strain>
    </source>
</reference>
<feature type="region of interest" description="Disordered" evidence="1">
    <location>
        <begin position="1"/>
        <end position="93"/>
    </location>
</feature>
<accession>A0ABU2ZMC9</accession>
<feature type="compositionally biased region" description="Low complexity" evidence="1">
    <location>
        <begin position="21"/>
        <end position="34"/>
    </location>
</feature>
<sequence>MNSKPDESSPLEPERSCNTFASAGHAGGVSAAGSKPKADPPPTRAERLAQQLRANLKRRKAQARSLEQEPVTDPFGSKKPTALPGGWSAADNP</sequence>